<comment type="caution">
    <text evidence="1">The sequence shown here is derived from an EMBL/GenBank/DDBJ whole genome shotgun (WGS) entry which is preliminary data.</text>
</comment>
<organism evidence="1 2">
    <name type="scientific">Rhodovulum visakhapatnamense</name>
    <dbReference type="NCBI Taxonomy" id="364297"/>
    <lineage>
        <taxon>Bacteria</taxon>
        <taxon>Pseudomonadati</taxon>
        <taxon>Pseudomonadota</taxon>
        <taxon>Alphaproteobacteria</taxon>
        <taxon>Rhodobacterales</taxon>
        <taxon>Paracoccaceae</taxon>
        <taxon>Rhodovulum</taxon>
    </lineage>
</organism>
<dbReference type="Proteomes" id="UP000295484">
    <property type="component" value="Unassembled WGS sequence"/>
</dbReference>
<name>A0A4R8FPC4_9RHOB</name>
<evidence type="ECO:0000313" key="1">
    <source>
        <dbReference type="EMBL" id="TDX28294.1"/>
    </source>
</evidence>
<proteinExistence type="predicted"/>
<gene>
    <name evidence="1" type="ORF">EV657_112122</name>
</gene>
<reference evidence="1 2" key="1">
    <citation type="submission" date="2019-03" db="EMBL/GenBank/DDBJ databases">
        <title>Genomic Encyclopedia of Type Strains, Phase IV (KMG-IV): sequencing the most valuable type-strain genomes for metagenomic binning, comparative biology and taxonomic classification.</title>
        <authorList>
            <person name="Goeker M."/>
        </authorList>
    </citation>
    <scope>NUCLEOTIDE SEQUENCE [LARGE SCALE GENOMIC DNA]</scope>
    <source>
        <strain evidence="1 2">JA181</strain>
    </source>
</reference>
<dbReference type="RefSeq" id="WP_166673700.1">
    <property type="nucleotide sequence ID" value="NZ_SOEB01000012.1"/>
</dbReference>
<dbReference type="AlphaFoldDB" id="A0A4R8FPC4"/>
<protein>
    <submittedName>
        <fullName evidence="1">Uncharacterized protein</fullName>
    </submittedName>
</protein>
<accession>A0A4R8FPC4</accession>
<evidence type="ECO:0000313" key="2">
    <source>
        <dbReference type="Proteomes" id="UP000295484"/>
    </source>
</evidence>
<sequence>MAITDLENTEAWLKVQPREVQAVFAARCALRGLPAIRRANDRTVRQIALPLLRAILSSGVAGTCPTPEVIRSAAAAAANSYTRSGSASATYATRSASSAARLIGFDAAASAFFATRFAASDAAASQVLCATDYDAAAISNVDGDPASVFLTPLWPGGAFPKKLARLYDKLRAFWQKDASVWDFWQTWYEDMLAGRPVDWDFLRQVVLLPDEDWKRGAAHIARLIEKLRAKRDLQGSIEDLEQDLTGTASSRLGLGGNNPPEPLDQDSQLPAGLLIVWAPLQELKEEAEKQAPDPARLRKATDALILALAEIATWCRRKLDRATDKAIDWGVPAGLGYLVLHQDKIRAVIEAAEAFLKLP</sequence>
<dbReference type="EMBL" id="SOEB01000012">
    <property type="protein sequence ID" value="TDX28294.1"/>
    <property type="molecule type" value="Genomic_DNA"/>
</dbReference>